<dbReference type="Pfam" id="PF01553">
    <property type="entry name" value="Acyltransferase"/>
    <property type="match status" value="1"/>
</dbReference>
<proteinExistence type="inferred from homology"/>
<dbReference type="UniPathway" id="UPA00557">
    <property type="reaction ID" value="UER00612"/>
</dbReference>
<evidence type="ECO:0000259" key="17">
    <source>
        <dbReference type="SMART" id="SM00563"/>
    </source>
</evidence>
<evidence type="ECO:0000256" key="4">
    <source>
        <dbReference type="ARBA" id="ARBA00007937"/>
    </source>
</evidence>
<dbReference type="SMART" id="SM00563">
    <property type="entry name" value="PlsC"/>
    <property type="match status" value="1"/>
</dbReference>
<dbReference type="Gramene" id="EFJ07866">
    <property type="protein sequence ID" value="EFJ07866"/>
    <property type="gene ID" value="SELMODRAFT_132845"/>
</dbReference>
<keyword evidence="12" id="KW-0594">Phospholipid biosynthesis</keyword>
<evidence type="ECO:0000256" key="3">
    <source>
        <dbReference type="ARBA" id="ARBA00005189"/>
    </source>
</evidence>
<comment type="pathway">
    <text evidence="3">Lipid metabolism.</text>
</comment>
<feature type="region of interest" description="Disordered" evidence="16">
    <location>
        <begin position="335"/>
        <end position="355"/>
    </location>
</feature>
<dbReference type="STRING" id="88036.D8T681"/>
<evidence type="ECO:0000256" key="10">
    <source>
        <dbReference type="ARBA" id="ARBA00022946"/>
    </source>
</evidence>
<evidence type="ECO:0000256" key="8">
    <source>
        <dbReference type="ARBA" id="ARBA00022640"/>
    </source>
</evidence>
<evidence type="ECO:0000256" key="1">
    <source>
        <dbReference type="ARBA" id="ARBA00004470"/>
    </source>
</evidence>
<evidence type="ECO:0000256" key="2">
    <source>
        <dbReference type="ARBA" id="ARBA00004765"/>
    </source>
</evidence>
<evidence type="ECO:0000313" key="19">
    <source>
        <dbReference type="EMBL" id="EFJ07866.1"/>
    </source>
</evidence>
<sequence length="355" mass="39877">ELLLGIDKEVAAGRLPPHAGEGMKDFYANYRDAVLHSESETAHKSVVPIMATVLDRILLQFEDPFTFPPYHQSMREPFDYYKFGQEYIRPLLHFGKSYLGNKEHWDAIENQVQQGHNVVLFSNHQTEADPAIIALLLEGSHPYLAERMTYIAGDRVILDPFCKPFSMGRNLICVHSKKHINDDPELVEMKRRANTRALKELAVLLRCGKQLIWIAPSGGRDRPDPVTNEWTPAVFDPAAVDNMRRLVERGDVPGHMYPMALLSYNIMPPPPKVQKAIGERRLVGYHGVGLSVGSEVNFGQVSLAFPGTRNKRDAHQSVWESVREQYALLHKAVHGNEGPSASTPACSLSQPWLAT</sequence>
<dbReference type="FunCoup" id="D8T681">
    <property type="interactions" value="1489"/>
</dbReference>
<evidence type="ECO:0000256" key="6">
    <source>
        <dbReference type="ARBA" id="ARBA00022516"/>
    </source>
</evidence>
<keyword evidence="20" id="KW-1185">Reference proteome</keyword>
<dbReference type="GO" id="GO:0009570">
    <property type="term" value="C:chloroplast stroma"/>
    <property type="evidence" value="ECO:0000318"/>
    <property type="project" value="GO_Central"/>
</dbReference>
<dbReference type="KEGG" id="smo:SELMODRAFT_134035"/>
<dbReference type="EC" id="2.3.1.15" evidence="5"/>
<keyword evidence="13" id="KW-1208">Phospholipid metabolism</keyword>
<dbReference type="Pfam" id="PF14829">
    <property type="entry name" value="GPAT_N"/>
    <property type="match status" value="1"/>
</dbReference>
<dbReference type="InterPro" id="IPR038114">
    <property type="entry name" value="GPAT_N_sf"/>
</dbReference>
<dbReference type="SUPFAM" id="SSF69593">
    <property type="entry name" value="Glycerol-3-phosphate (1)-acyltransferase"/>
    <property type="match status" value="1"/>
</dbReference>
<feature type="compositionally biased region" description="Polar residues" evidence="16">
    <location>
        <begin position="339"/>
        <end position="355"/>
    </location>
</feature>
<dbReference type="PANTHER" id="PTHR35695">
    <property type="entry name" value="GLYCEROL-3-PHOSPHATE ACYLTRANSFERASE, CHLOROPLASTIC"/>
    <property type="match status" value="1"/>
</dbReference>
<dbReference type="Gene3D" id="3.40.1130.10">
    <property type="entry name" value="Glycerol-3-phosphate (1)-acyltransferase"/>
    <property type="match status" value="1"/>
</dbReference>
<keyword evidence="11" id="KW-0443">Lipid metabolism</keyword>
<protein>
    <recommendedName>
        <fullName evidence="5">glycerol-3-phosphate 1-O-acyltransferase</fullName>
        <ecNumber evidence="5">2.3.1.15</ecNumber>
    </recommendedName>
</protein>
<dbReference type="EMBL" id="GL377679">
    <property type="protein sequence ID" value="EFJ07866.1"/>
    <property type="molecule type" value="Genomic_DNA"/>
</dbReference>
<dbReference type="InParanoid" id="D8T681"/>
<dbReference type="EMBL" id="GL377687">
    <property type="protein sequence ID" value="EFJ07251.1"/>
    <property type="molecule type" value="Genomic_DNA"/>
</dbReference>
<comment type="pathway">
    <text evidence="2">Phospholipid metabolism; CDP-diacylglycerol biosynthesis; CDP-diacylglycerol from sn-glycerol 3-phosphate: step 1/3.</text>
</comment>
<dbReference type="GO" id="GO:0006655">
    <property type="term" value="P:phosphatidylglycerol biosynthetic process"/>
    <property type="evidence" value="ECO:0000318"/>
    <property type="project" value="GO_Central"/>
</dbReference>
<keyword evidence="10" id="KW-0809">Transit peptide</keyword>
<dbReference type="eggNOG" id="ENOG502QRHE">
    <property type="taxonomic scope" value="Eukaryota"/>
</dbReference>
<dbReference type="PIRSF" id="PIRSF000431">
    <property type="entry name" value="Glycerol-3-P_O-acyltransfrase"/>
    <property type="match status" value="1"/>
</dbReference>
<keyword evidence="7" id="KW-0150">Chloroplast</keyword>
<evidence type="ECO:0000256" key="13">
    <source>
        <dbReference type="ARBA" id="ARBA00023264"/>
    </source>
</evidence>
<dbReference type="InterPro" id="IPR016222">
    <property type="entry name" value="G3P_O-acylTrfase_chlp"/>
</dbReference>
<gene>
    <name evidence="19" type="ORF">SELMODRAFT_132845</name>
    <name evidence="18" type="ORF">SELMODRAFT_134035</name>
</gene>
<evidence type="ECO:0000256" key="15">
    <source>
        <dbReference type="PIRSR" id="PIRSR000431-2"/>
    </source>
</evidence>
<dbReference type="PANTHER" id="PTHR35695:SF1">
    <property type="entry name" value="GLYCEROL-3-PHOSPHATE ACYLTRANSFERASE, CHLOROPLASTIC"/>
    <property type="match status" value="1"/>
</dbReference>
<dbReference type="InterPro" id="IPR023083">
    <property type="entry name" value="G3P_O-acylTrfase_N"/>
</dbReference>
<dbReference type="Gene3D" id="1.10.1200.50">
    <property type="entry name" value="Glycerol-3-phosphate acyltransferase, alpha helical bundle, N-terminal"/>
    <property type="match status" value="1"/>
</dbReference>
<comment type="similarity">
    <text evidence="4">Belongs to the GPAT/DAPAT family.</text>
</comment>
<evidence type="ECO:0000256" key="14">
    <source>
        <dbReference type="ARBA" id="ARBA00023315"/>
    </source>
</evidence>
<keyword evidence="6" id="KW-0444">Lipid biosynthesis</keyword>
<evidence type="ECO:0000256" key="12">
    <source>
        <dbReference type="ARBA" id="ARBA00023209"/>
    </source>
</evidence>
<evidence type="ECO:0000313" key="18">
    <source>
        <dbReference type="EMBL" id="EFJ07251.1"/>
    </source>
</evidence>
<dbReference type="InterPro" id="IPR002123">
    <property type="entry name" value="Plipid/glycerol_acylTrfase"/>
</dbReference>
<keyword evidence="14" id="KW-0012">Acyltransferase</keyword>
<dbReference type="Proteomes" id="UP000001514">
    <property type="component" value="Unassembled WGS sequence"/>
</dbReference>
<organism evidence="20">
    <name type="scientific">Selaginella moellendorffii</name>
    <name type="common">Spikemoss</name>
    <dbReference type="NCBI Taxonomy" id="88036"/>
    <lineage>
        <taxon>Eukaryota</taxon>
        <taxon>Viridiplantae</taxon>
        <taxon>Streptophyta</taxon>
        <taxon>Embryophyta</taxon>
        <taxon>Tracheophyta</taxon>
        <taxon>Lycopodiopsida</taxon>
        <taxon>Selaginellales</taxon>
        <taxon>Selaginellaceae</taxon>
        <taxon>Selaginella</taxon>
    </lineage>
</organism>
<dbReference type="OMA" id="IAENMIY"/>
<dbReference type="GO" id="GO:0004366">
    <property type="term" value="F:glycerol-3-phosphate O-acyltransferase activity"/>
    <property type="evidence" value="ECO:0000318"/>
    <property type="project" value="GO_Central"/>
</dbReference>
<dbReference type="Gramene" id="EFJ07251">
    <property type="protein sequence ID" value="EFJ07251"/>
    <property type="gene ID" value="SELMODRAFT_134035"/>
</dbReference>
<evidence type="ECO:0000256" key="16">
    <source>
        <dbReference type="SAM" id="MobiDB-lite"/>
    </source>
</evidence>
<accession>D8T681</accession>
<feature type="short sequence motif" description="HXXXXD motif" evidence="15">
    <location>
        <begin position="124"/>
        <end position="129"/>
    </location>
</feature>
<dbReference type="GO" id="GO:0016024">
    <property type="term" value="P:CDP-diacylglycerol biosynthetic process"/>
    <property type="evidence" value="ECO:0007669"/>
    <property type="project" value="UniProtKB-UniPathway"/>
</dbReference>
<dbReference type="KEGG" id="smo:SELMODRAFT_132845"/>
<reference evidence="19 20" key="1">
    <citation type="journal article" date="2011" name="Science">
        <title>The Selaginella genome identifies genetic changes associated with the evolution of vascular plants.</title>
        <authorList>
            <person name="Banks J.A."/>
            <person name="Nishiyama T."/>
            <person name="Hasebe M."/>
            <person name="Bowman J.L."/>
            <person name="Gribskov M."/>
            <person name="dePamphilis C."/>
            <person name="Albert V.A."/>
            <person name="Aono N."/>
            <person name="Aoyama T."/>
            <person name="Ambrose B.A."/>
            <person name="Ashton N.W."/>
            <person name="Axtell M.J."/>
            <person name="Barker E."/>
            <person name="Barker M.S."/>
            <person name="Bennetzen J.L."/>
            <person name="Bonawitz N.D."/>
            <person name="Chapple C."/>
            <person name="Cheng C."/>
            <person name="Correa L.G."/>
            <person name="Dacre M."/>
            <person name="DeBarry J."/>
            <person name="Dreyer I."/>
            <person name="Elias M."/>
            <person name="Engstrom E.M."/>
            <person name="Estelle M."/>
            <person name="Feng L."/>
            <person name="Finet C."/>
            <person name="Floyd S.K."/>
            <person name="Frommer W.B."/>
            <person name="Fujita T."/>
            <person name="Gramzow L."/>
            <person name="Gutensohn M."/>
            <person name="Harholt J."/>
            <person name="Hattori M."/>
            <person name="Heyl A."/>
            <person name="Hirai T."/>
            <person name="Hiwatashi Y."/>
            <person name="Ishikawa M."/>
            <person name="Iwata M."/>
            <person name="Karol K.G."/>
            <person name="Koehler B."/>
            <person name="Kolukisaoglu U."/>
            <person name="Kubo M."/>
            <person name="Kurata T."/>
            <person name="Lalonde S."/>
            <person name="Li K."/>
            <person name="Li Y."/>
            <person name="Litt A."/>
            <person name="Lyons E."/>
            <person name="Manning G."/>
            <person name="Maruyama T."/>
            <person name="Michael T.P."/>
            <person name="Mikami K."/>
            <person name="Miyazaki S."/>
            <person name="Morinaga S."/>
            <person name="Murata T."/>
            <person name="Mueller-Roeber B."/>
            <person name="Nelson D.R."/>
            <person name="Obara M."/>
            <person name="Oguri Y."/>
            <person name="Olmstead R.G."/>
            <person name="Onodera N."/>
            <person name="Petersen B.L."/>
            <person name="Pils B."/>
            <person name="Prigge M."/>
            <person name="Rensing S.A."/>
            <person name="Riano-Pachon D.M."/>
            <person name="Roberts A.W."/>
            <person name="Sato Y."/>
            <person name="Scheller H.V."/>
            <person name="Schulz B."/>
            <person name="Schulz C."/>
            <person name="Shakirov E.V."/>
            <person name="Shibagaki N."/>
            <person name="Shinohara N."/>
            <person name="Shippen D.E."/>
            <person name="Soerensen I."/>
            <person name="Sotooka R."/>
            <person name="Sugimoto N."/>
            <person name="Sugita M."/>
            <person name="Sumikawa N."/>
            <person name="Tanurdzic M."/>
            <person name="Theissen G."/>
            <person name="Ulvskov P."/>
            <person name="Wakazuki S."/>
            <person name="Weng J.K."/>
            <person name="Willats W.W."/>
            <person name="Wipf D."/>
            <person name="Wolf P.G."/>
            <person name="Yang L."/>
            <person name="Zimmer A.D."/>
            <person name="Zhu Q."/>
            <person name="Mitros T."/>
            <person name="Hellsten U."/>
            <person name="Loque D."/>
            <person name="Otillar R."/>
            <person name="Salamov A."/>
            <person name="Schmutz J."/>
            <person name="Shapiro H."/>
            <person name="Lindquist E."/>
            <person name="Lucas S."/>
            <person name="Rokhsar D."/>
            <person name="Grigoriev I.V."/>
        </authorList>
    </citation>
    <scope>NUCLEOTIDE SEQUENCE [LARGE SCALE GENOMIC DNA]</scope>
</reference>
<feature type="non-terminal residue" evidence="19">
    <location>
        <position position="1"/>
    </location>
</feature>
<dbReference type="HOGENOM" id="CLU_043091_1_0_1"/>
<feature type="domain" description="Phospholipid/glycerol acyltransferase" evidence="17">
    <location>
        <begin position="118"/>
        <end position="264"/>
    </location>
</feature>
<evidence type="ECO:0000313" key="20">
    <source>
        <dbReference type="Proteomes" id="UP000001514"/>
    </source>
</evidence>
<evidence type="ECO:0000256" key="5">
    <source>
        <dbReference type="ARBA" id="ARBA00013113"/>
    </source>
</evidence>
<name>D8T681_SELML</name>
<evidence type="ECO:0000256" key="9">
    <source>
        <dbReference type="ARBA" id="ARBA00022679"/>
    </source>
</evidence>
<evidence type="ECO:0000256" key="11">
    <source>
        <dbReference type="ARBA" id="ARBA00023098"/>
    </source>
</evidence>
<keyword evidence="8" id="KW-0934">Plastid</keyword>
<keyword evidence="9" id="KW-0808">Transferase</keyword>
<comment type="subcellular location">
    <subcellularLocation>
        <location evidence="1">Plastid</location>
        <location evidence="1">Chloroplast stroma</location>
    </subcellularLocation>
</comment>
<evidence type="ECO:0000256" key="7">
    <source>
        <dbReference type="ARBA" id="ARBA00022528"/>
    </source>
</evidence>
<dbReference type="AlphaFoldDB" id="D8T681"/>